<comment type="caution">
    <text evidence="1">The sequence shown here is derived from an EMBL/GenBank/DDBJ whole genome shotgun (WGS) entry which is preliminary data.</text>
</comment>
<organism evidence="1 2">
    <name type="scientific">Rodentibacter caecimuris</name>
    <dbReference type="NCBI Taxonomy" id="1796644"/>
    <lineage>
        <taxon>Bacteria</taxon>
        <taxon>Pseudomonadati</taxon>
        <taxon>Pseudomonadota</taxon>
        <taxon>Gammaproteobacteria</taxon>
        <taxon>Pasteurellales</taxon>
        <taxon>Pasteurellaceae</taxon>
        <taxon>Rodentibacter</taxon>
    </lineage>
</organism>
<keyword evidence="2" id="KW-1185">Reference proteome</keyword>
<accession>A0A9X8VZ32</accession>
<gene>
    <name evidence="1" type="ORF">BKG90_11535</name>
</gene>
<sequence>MEELIKIVEAEYEDYQREYYLNTIHSLTEQERNNLLALINKMRKAGSKKPFSWAISEIKENLPQFARFAVLRELEKINREVSKHIYYTQEYAEESDEFMALHKKVKQYLSPEELGRYLQLYTQTVTEQFISLLDEGNPRAGEPNWALSELDSDYCHSRFINGLHEEGYISDEIDWQLIEQEDQE</sequence>
<proteinExistence type="predicted"/>
<protein>
    <submittedName>
        <fullName evidence="1">Uncharacterized protein</fullName>
    </submittedName>
</protein>
<evidence type="ECO:0000313" key="2">
    <source>
        <dbReference type="Proteomes" id="UP000188998"/>
    </source>
</evidence>
<dbReference type="AlphaFoldDB" id="A0A9X8VZ32"/>
<dbReference type="RefSeq" id="WP_059367056.1">
    <property type="nucleotide sequence ID" value="NZ_BBXJ01000001.1"/>
</dbReference>
<dbReference type="Proteomes" id="UP000188998">
    <property type="component" value="Unassembled WGS sequence"/>
</dbReference>
<dbReference type="EMBL" id="MLAB01000070">
    <property type="protein sequence ID" value="OOF69731.1"/>
    <property type="molecule type" value="Genomic_DNA"/>
</dbReference>
<reference evidence="1 2" key="1">
    <citation type="submission" date="2016-10" db="EMBL/GenBank/DDBJ databases">
        <title>Rodentibacter gen. nov. and new species.</title>
        <authorList>
            <person name="Christensen H."/>
        </authorList>
    </citation>
    <scope>NUCLEOTIDE SEQUENCE [LARGE SCALE GENOMIC DNA]</scope>
    <source>
        <strain evidence="1 2">199137021</strain>
    </source>
</reference>
<evidence type="ECO:0000313" key="1">
    <source>
        <dbReference type="EMBL" id="OOF69731.1"/>
    </source>
</evidence>
<name>A0A9X8VZ32_9PAST</name>
<dbReference type="GeneID" id="85658827"/>